<proteinExistence type="inferred from homology"/>
<dbReference type="GO" id="GO:0009062">
    <property type="term" value="P:fatty acid catabolic process"/>
    <property type="evidence" value="ECO:0007669"/>
    <property type="project" value="TreeGrafter"/>
</dbReference>
<dbReference type="eggNOG" id="COG1946">
    <property type="taxonomic scope" value="Bacteria"/>
</dbReference>
<evidence type="ECO:0000256" key="2">
    <source>
        <dbReference type="ARBA" id="ARBA00022801"/>
    </source>
</evidence>
<reference evidence="6 8" key="2">
    <citation type="submission" date="2017-12" db="EMBL/GenBank/DDBJ databases">
        <authorList>
            <person name="Paulsen S."/>
            <person name="Gram L.K."/>
        </authorList>
    </citation>
    <scope>NUCLEOTIDE SEQUENCE [LARGE SCALE GENOMIC DNA]</scope>
    <source>
        <strain evidence="6 8">S2897</strain>
    </source>
</reference>
<dbReference type="Pfam" id="PF20789">
    <property type="entry name" value="4HBT_3C"/>
    <property type="match status" value="1"/>
</dbReference>
<dbReference type="InterPro" id="IPR042171">
    <property type="entry name" value="Acyl-CoA_hotdog"/>
</dbReference>
<dbReference type="GO" id="GO:0047617">
    <property type="term" value="F:fatty acyl-CoA hydrolase activity"/>
    <property type="evidence" value="ECO:0007669"/>
    <property type="project" value="InterPro"/>
</dbReference>
<dbReference type="Pfam" id="PF13622">
    <property type="entry name" value="4HBT_3"/>
    <property type="match status" value="1"/>
</dbReference>
<dbReference type="STRING" id="151081.TW72_07765"/>
<name>A0A0F4PJI2_9GAMM</name>
<dbReference type="PANTHER" id="PTHR11066:SF34">
    <property type="entry name" value="ACYL-COENZYME A THIOESTERASE 8"/>
    <property type="match status" value="1"/>
</dbReference>
<dbReference type="CDD" id="cd03445">
    <property type="entry name" value="Thioesterase_II_repeat2"/>
    <property type="match status" value="1"/>
</dbReference>
<dbReference type="EMBL" id="PNCG01000021">
    <property type="protein sequence ID" value="TMP85687.1"/>
    <property type="molecule type" value="Genomic_DNA"/>
</dbReference>
<organism evidence="5 7">
    <name type="scientific">Pseudoalteromonas ruthenica</name>
    <dbReference type="NCBI Taxonomy" id="151081"/>
    <lineage>
        <taxon>Bacteria</taxon>
        <taxon>Pseudomonadati</taxon>
        <taxon>Pseudomonadota</taxon>
        <taxon>Gammaproteobacteria</taxon>
        <taxon>Alteromonadales</taxon>
        <taxon>Pseudoalteromonadaceae</taxon>
        <taxon>Pseudoalteromonas</taxon>
    </lineage>
</organism>
<evidence type="ECO:0000313" key="8">
    <source>
        <dbReference type="Proteomes" id="UP000305874"/>
    </source>
</evidence>
<dbReference type="PATRIC" id="fig|151081.8.peg.2685"/>
<dbReference type="SUPFAM" id="SSF54637">
    <property type="entry name" value="Thioesterase/thiol ester dehydrase-isomerase"/>
    <property type="match status" value="2"/>
</dbReference>
<feature type="domain" description="Acyl-CoA thioesterase-like N-terminal HotDog" evidence="3">
    <location>
        <begin position="21"/>
        <end position="104"/>
    </location>
</feature>
<sequence>MTFDTLLASVTGENQQTLEFPASWTQGRTAFGGLSCALALQSMLKHCDSDRILRSFSAQFIGPIAPDTPFTLTFHHLREGKSSNQYSATIEQHGQVCLSVQGLFAKDRASEVEVPVAAVTVPKAADAENCLPYVENVMPAFFQHVDLNLTEGNMPYSGAERTDLTGWMRFKGQQQQYDWTHVIALIDSWPPSQLQAFKQPAPASSMSWHVECLTLPQLAASQWLGLHVHTTAAHNGYAYEDATVYSESGQVLARSKQTVALFA</sequence>
<dbReference type="EMBL" id="JXXZ01000006">
    <property type="protein sequence ID" value="KJZ00565.1"/>
    <property type="molecule type" value="Genomic_DNA"/>
</dbReference>
<dbReference type="GO" id="GO:0005829">
    <property type="term" value="C:cytosol"/>
    <property type="evidence" value="ECO:0007669"/>
    <property type="project" value="TreeGrafter"/>
</dbReference>
<reference evidence="8" key="3">
    <citation type="submission" date="2019-06" db="EMBL/GenBank/DDBJ databases">
        <title>Co-occurence of chitin degradation, pigmentation and bioactivity in marine Pseudoalteromonas.</title>
        <authorList>
            <person name="Sonnenschein E.C."/>
            <person name="Bech P.K."/>
        </authorList>
    </citation>
    <scope>NUCLEOTIDE SEQUENCE [LARGE SCALE GENOMIC DNA]</scope>
    <source>
        <strain evidence="8">S2897</strain>
    </source>
</reference>
<dbReference type="AlphaFoldDB" id="A0A0F4PJI2"/>
<dbReference type="InterPro" id="IPR003703">
    <property type="entry name" value="Acyl_CoA_thio"/>
</dbReference>
<comment type="caution">
    <text evidence="5">The sequence shown here is derived from an EMBL/GenBank/DDBJ whole genome shotgun (WGS) entry which is preliminary data.</text>
</comment>
<evidence type="ECO:0000259" key="3">
    <source>
        <dbReference type="Pfam" id="PF13622"/>
    </source>
</evidence>
<dbReference type="PANTHER" id="PTHR11066">
    <property type="entry name" value="ACYL-COA THIOESTERASE"/>
    <property type="match status" value="1"/>
</dbReference>
<comment type="similarity">
    <text evidence="1">Belongs to the C/M/P thioester hydrolase family.</text>
</comment>
<evidence type="ECO:0000256" key="1">
    <source>
        <dbReference type="ARBA" id="ARBA00006538"/>
    </source>
</evidence>
<dbReference type="InterPro" id="IPR029069">
    <property type="entry name" value="HotDog_dom_sf"/>
</dbReference>
<dbReference type="GO" id="GO:0006637">
    <property type="term" value="P:acyl-CoA metabolic process"/>
    <property type="evidence" value="ECO:0007669"/>
    <property type="project" value="InterPro"/>
</dbReference>
<dbReference type="Proteomes" id="UP000305874">
    <property type="component" value="Unassembled WGS sequence"/>
</dbReference>
<keyword evidence="2" id="KW-0378">Hydrolase</keyword>
<evidence type="ECO:0000259" key="4">
    <source>
        <dbReference type="Pfam" id="PF20789"/>
    </source>
</evidence>
<reference evidence="5 7" key="1">
    <citation type="journal article" date="2015" name="BMC Genomics">
        <title>Genome mining reveals unlocked bioactive potential of marine Gram-negative bacteria.</title>
        <authorList>
            <person name="Machado H."/>
            <person name="Sonnenschein E.C."/>
            <person name="Melchiorsen J."/>
            <person name="Gram L."/>
        </authorList>
    </citation>
    <scope>NUCLEOTIDE SEQUENCE [LARGE SCALE GENOMIC DNA]</scope>
    <source>
        <strain evidence="5 7">S3137</strain>
    </source>
</reference>
<dbReference type="Gene3D" id="2.40.160.210">
    <property type="entry name" value="Acyl-CoA thioesterase, double hotdog domain"/>
    <property type="match status" value="1"/>
</dbReference>
<dbReference type="OrthoDB" id="7059210at2"/>
<reference evidence="6" key="4">
    <citation type="submission" date="2019-09" db="EMBL/GenBank/DDBJ databases">
        <title>Co-occurence of chitin degradation, pigmentation and bioactivity in marine Pseudoalteromonas.</title>
        <authorList>
            <person name="Sonnenschein E.C."/>
            <person name="Bech P.K."/>
        </authorList>
    </citation>
    <scope>NUCLEOTIDE SEQUENCE</scope>
    <source>
        <strain evidence="6">S2897</strain>
    </source>
</reference>
<protein>
    <submittedName>
        <fullName evidence="6">Thioesterase family protein</fullName>
    </submittedName>
</protein>
<keyword evidence="7" id="KW-1185">Reference proteome</keyword>
<feature type="domain" description="Acyl-CoA thioesterase-like C-terminal" evidence="4">
    <location>
        <begin position="132"/>
        <end position="260"/>
    </location>
</feature>
<dbReference type="RefSeq" id="WP_045979902.1">
    <property type="nucleotide sequence ID" value="NZ_JXXY01000015.1"/>
</dbReference>
<evidence type="ECO:0000313" key="6">
    <source>
        <dbReference type="EMBL" id="TMP85687.1"/>
    </source>
</evidence>
<evidence type="ECO:0000313" key="5">
    <source>
        <dbReference type="EMBL" id="KJZ00565.1"/>
    </source>
</evidence>
<evidence type="ECO:0000313" key="7">
    <source>
        <dbReference type="Proteomes" id="UP000033664"/>
    </source>
</evidence>
<dbReference type="Proteomes" id="UP000033664">
    <property type="component" value="Unassembled WGS sequence"/>
</dbReference>
<dbReference type="InterPro" id="IPR049450">
    <property type="entry name" value="ACOT8-like_C"/>
</dbReference>
<accession>A0A0F4PJI2</accession>
<dbReference type="InterPro" id="IPR049449">
    <property type="entry name" value="TesB_ACOT8-like_N"/>
</dbReference>
<gene>
    <name evidence="6" type="ORF">CWC05_17400</name>
    <name evidence="5" type="ORF">TW72_07765</name>
</gene>
<dbReference type="GeneID" id="58228383"/>